<accession>A0A8X6U1D5</accession>
<organism evidence="1 2">
    <name type="scientific">Nephila pilipes</name>
    <name type="common">Giant wood spider</name>
    <name type="synonym">Nephila maculata</name>
    <dbReference type="NCBI Taxonomy" id="299642"/>
    <lineage>
        <taxon>Eukaryota</taxon>
        <taxon>Metazoa</taxon>
        <taxon>Ecdysozoa</taxon>
        <taxon>Arthropoda</taxon>
        <taxon>Chelicerata</taxon>
        <taxon>Arachnida</taxon>
        <taxon>Araneae</taxon>
        <taxon>Araneomorphae</taxon>
        <taxon>Entelegynae</taxon>
        <taxon>Araneoidea</taxon>
        <taxon>Nephilidae</taxon>
        <taxon>Nephila</taxon>
    </lineage>
</organism>
<name>A0A8X6U1D5_NEPPI</name>
<reference evidence="1" key="1">
    <citation type="submission" date="2020-08" db="EMBL/GenBank/DDBJ databases">
        <title>Multicomponent nature underlies the extraordinary mechanical properties of spider dragline silk.</title>
        <authorList>
            <person name="Kono N."/>
            <person name="Nakamura H."/>
            <person name="Mori M."/>
            <person name="Yoshida Y."/>
            <person name="Ohtoshi R."/>
            <person name="Malay A.D."/>
            <person name="Moran D.A.P."/>
            <person name="Tomita M."/>
            <person name="Numata K."/>
            <person name="Arakawa K."/>
        </authorList>
    </citation>
    <scope>NUCLEOTIDE SEQUENCE</scope>
</reference>
<dbReference type="AlphaFoldDB" id="A0A8X6U1D5"/>
<sequence>MEDKATQNLQVPRKLFLVRCPDIFEPEDGLQYARIPSVKTPGPGDVNSAYCCPKMVEKQFYANEDGVEGNNQAAPLGCVTKSSASFTSVDESLRVTSQHLSGSSFETFFCNSPRSRTAGATRGRLQECCSHLTCCLVCRQVRL</sequence>
<gene>
    <name evidence="1" type="ORF">NPIL_511071</name>
</gene>
<evidence type="ECO:0000313" key="1">
    <source>
        <dbReference type="EMBL" id="GFT71869.1"/>
    </source>
</evidence>
<dbReference type="Proteomes" id="UP000887013">
    <property type="component" value="Unassembled WGS sequence"/>
</dbReference>
<dbReference type="EMBL" id="BMAW01116731">
    <property type="protein sequence ID" value="GFT71869.1"/>
    <property type="molecule type" value="Genomic_DNA"/>
</dbReference>
<comment type="caution">
    <text evidence="1">The sequence shown here is derived from an EMBL/GenBank/DDBJ whole genome shotgun (WGS) entry which is preliminary data.</text>
</comment>
<evidence type="ECO:0000313" key="2">
    <source>
        <dbReference type="Proteomes" id="UP000887013"/>
    </source>
</evidence>
<proteinExistence type="predicted"/>
<protein>
    <submittedName>
        <fullName evidence="1">Uncharacterized protein</fullName>
    </submittedName>
</protein>
<dbReference type="OrthoDB" id="10288705at2759"/>
<keyword evidence="2" id="KW-1185">Reference proteome</keyword>